<dbReference type="InParanoid" id="E2BQZ4"/>
<gene>
    <name evidence="1" type="ORF">EAI_03094</name>
</gene>
<evidence type="ECO:0000313" key="1">
    <source>
        <dbReference type="EMBL" id="EFN81886.1"/>
    </source>
</evidence>
<dbReference type="OrthoDB" id="7549643at2759"/>
<keyword evidence="2" id="KW-1185">Reference proteome</keyword>
<reference evidence="1 2" key="1">
    <citation type="journal article" date="2010" name="Science">
        <title>Genomic comparison of the ants Camponotus floridanus and Harpegnathos saltator.</title>
        <authorList>
            <person name="Bonasio R."/>
            <person name="Zhang G."/>
            <person name="Ye C."/>
            <person name="Mutti N.S."/>
            <person name="Fang X."/>
            <person name="Qin N."/>
            <person name="Donahue G."/>
            <person name="Yang P."/>
            <person name="Li Q."/>
            <person name="Li C."/>
            <person name="Zhang P."/>
            <person name="Huang Z."/>
            <person name="Berger S.L."/>
            <person name="Reinberg D."/>
            <person name="Wang J."/>
            <person name="Liebig J."/>
        </authorList>
    </citation>
    <scope>NUCLEOTIDE SEQUENCE [LARGE SCALE GENOMIC DNA]</scope>
    <source>
        <strain evidence="1 2">R22 G/1</strain>
    </source>
</reference>
<protein>
    <submittedName>
        <fullName evidence="1">Uncharacterized protein</fullName>
    </submittedName>
</protein>
<dbReference type="EMBL" id="GL449834">
    <property type="protein sequence ID" value="EFN81886.1"/>
    <property type="molecule type" value="Genomic_DNA"/>
</dbReference>
<dbReference type="OMA" id="FEPSIRI"/>
<organism evidence="2">
    <name type="scientific">Harpegnathos saltator</name>
    <name type="common">Jerdon's jumping ant</name>
    <dbReference type="NCBI Taxonomy" id="610380"/>
    <lineage>
        <taxon>Eukaryota</taxon>
        <taxon>Metazoa</taxon>
        <taxon>Ecdysozoa</taxon>
        <taxon>Arthropoda</taxon>
        <taxon>Hexapoda</taxon>
        <taxon>Insecta</taxon>
        <taxon>Pterygota</taxon>
        <taxon>Neoptera</taxon>
        <taxon>Endopterygota</taxon>
        <taxon>Hymenoptera</taxon>
        <taxon>Apocrita</taxon>
        <taxon>Aculeata</taxon>
        <taxon>Formicoidea</taxon>
        <taxon>Formicidae</taxon>
        <taxon>Ponerinae</taxon>
        <taxon>Ponerini</taxon>
        <taxon>Harpegnathos</taxon>
    </lineage>
</organism>
<sequence>MSANVNPDLKKTSNSLSTEVRNERNMLLCTTYALNNSDTKRMQVGLRTMYDVGTFEPSIRIMGNTSSGILLDLHTWEKYKDIIPSANSYLCGENKNMPAPIIINNIAISFT</sequence>
<dbReference type="Proteomes" id="UP000008237">
    <property type="component" value="Unassembled WGS sequence"/>
</dbReference>
<evidence type="ECO:0000313" key="2">
    <source>
        <dbReference type="Proteomes" id="UP000008237"/>
    </source>
</evidence>
<name>E2BQZ4_HARSA</name>
<proteinExistence type="predicted"/>
<accession>E2BQZ4</accession>
<dbReference type="AlphaFoldDB" id="E2BQZ4"/>